<dbReference type="GO" id="GO:1990414">
    <property type="term" value="P:replication-born double-strand break repair via sister chromatid exchange"/>
    <property type="evidence" value="ECO:0007669"/>
    <property type="project" value="TreeGrafter"/>
</dbReference>
<evidence type="ECO:0000256" key="1">
    <source>
        <dbReference type="SAM" id="MobiDB-lite"/>
    </source>
</evidence>
<feature type="region of interest" description="Disordered" evidence="1">
    <location>
        <begin position="851"/>
        <end position="870"/>
    </location>
</feature>
<dbReference type="OMA" id="LAFHRVC"/>
<evidence type="ECO:0000313" key="3">
    <source>
        <dbReference type="Proteomes" id="UP000887568"/>
    </source>
</evidence>
<dbReference type="GO" id="GO:1905168">
    <property type="term" value="P:positive regulation of double-strand break repair via homologous recombination"/>
    <property type="evidence" value="ECO:0007669"/>
    <property type="project" value="TreeGrafter"/>
</dbReference>
<dbReference type="AlphaFoldDB" id="A0A913ZWY1"/>
<proteinExistence type="predicted"/>
<dbReference type="OrthoDB" id="1917888at2759"/>
<dbReference type="InterPro" id="IPR033333">
    <property type="entry name" value="FANCB"/>
</dbReference>
<dbReference type="RefSeq" id="XP_038056029.1">
    <property type="nucleotide sequence ID" value="XM_038200101.1"/>
</dbReference>
<dbReference type="GO" id="GO:0043240">
    <property type="term" value="C:Fanconi anaemia nuclear complex"/>
    <property type="evidence" value="ECO:0007669"/>
    <property type="project" value="InterPro"/>
</dbReference>
<protein>
    <submittedName>
        <fullName evidence="2">Uncharacterized protein</fullName>
    </submittedName>
</protein>
<dbReference type="GO" id="GO:2000042">
    <property type="term" value="P:negative regulation of double-strand break repair via homologous recombination"/>
    <property type="evidence" value="ECO:0007669"/>
    <property type="project" value="TreeGrafter"/>
</dbReference>
<dbReference type="GO" id="GO:0036297">
    <property type="term" value="P:interstrand cross-link repair"/>
    <property type="evidence" value="ECO:0007669"/>
    <property type="project" value="InterPro"/>
</dbReference>
<sequence length="928" mass="100894">MSVPAVYTSVHGKLVKISSFPGSQMQIDTPLLQNGTSDAMAMETMDSEATLLAESFQFSPRSGKFEPRGDRVTHTLGNGTDIRLLALAKVTDSRTGLKIPCLVVEQRVWEKYNVPVSAAGDGAGISKISKYRSRVSVVFLLLRKKTFLLRGFFTLGYSLKSTKLFLGNGPTLCWEHQRSVYFTRAFGSSNQTKVSVDDVKLDEDLSKPSKSLKWFGVVSGDAVAMGTEQSSNHEHSAGKMLLNLGHRWTVVKLPVHKTEERNVPIAEEIAPMPHEYSNIVNCLHFCQGSVSQLGSSFFRNSDRSVDKGSSLVLAATNQSQLVEACGGMVRRVCSITFNDACKIAIATVTGGEELILVQSAGGRVCAVWRKTFEVAREWTGFYTVLVDDFLFSGSEQLLLLGDGADAPQKRFHLTDLGMCNWSSEENGNTITDGPPVCAGNLQSAVQALESQVQTGMAALRSLESQCALKAQLIKQSQDALFKMAERTPPLPSHDTSLTCLCDLSGEDNTDVVGEETPSTDEDTTLECLSTWQRVADDRWIIGAEVANTTDRAISDVCISLIPASTPQTSLHSSTSTCNFKSVVSSAVASDHGEPMAKRIKLDQDSRTAVLESRAKTTVVGVTGVPEFVSEPVVTCTVVLNWREPFVRNHNDVVTAEENKARPGVDKDGFVDRRRACGTASLQACDVASGKLLINPLDRKKSDSERRHDIQALDALQLATPLLLTSNHSNLQCVKCTLKGPMGFQDVTMHDGMISAAGALGTTRVKIVSRDGPNKMAINVWSRNQSDLLLFCQHLYQQLPDDVIIKPLPPANQIWSAMGTTMATIDKELKHTSSKMQQLLATSSLSIVQGHDAKATTSNGANAGPSGEDKLKQVRGDFEGERRKWCNSDARLEVCASDKAHVLRQELLDLRINTDTDASNLASVFSVAK</sequence>
<dbReference type="Proteomes" id="UP000887568">
    <property type="component" value="Unplaced"/>
</dbReference>
<dbReference type="EnsemblMetazoa" id="XM_038200101.1">
    <property type="protein sequence ID" value="XP_038056029.1"/>
    <property type="gene ID" value="LOC119728019"/>
</dbReference>
<accession>A0A913ZWY1</accession>
<dbReference type="PANTHER" id="PTHR28450:SF1">
    <property type="entry name" value="FANCONI ANEMIA GROUP B PROTEIN"/>
    <property type="match status" value="1"/>
</dbReference>
<dbReference type="GeneID" id="119728019"/>
<name>A0A913ZWY1_PATMI</name>
<dbReference type="PANTHER" id="PTHR28450">
    <property type="entry name" value="FANCONI ANEMIA GROUP B PROTEIN"/>
    <property type="match status" value="1"/>
</dbReference>
<reference evidence="2" key="1">
    <citation type="submission" date="2022-11" db="UniProtKB">
        <authorList>
            <consortium name="EnsemblMetazoa"/>
        </authorList>
    </citation>
    <scope>IDENTIFICATION</scope>
</reference>
<organism evidence="2 3">
    <name type="scientific">Patiria miniata</name>
    <name type="common">Bat star</name>
    <name type="synonym">Asterina miniata</name>
    <dbReference type="NCBI Taxonomy" id="46514"/>
    <lineage>
        <taxon>Eukaryota</taxon>
        <taxon>Metazoa</taxon>
        <taxon>Echinodermata</taxon>
        <taxon>Eleutherozoa</taxon>
        <taxon>Asterozoa</taxon>
        <taxon>Asteroidea</taxon>
        <taxon>Valvatacea</taxon>
        <taxon>Valvatida</taxon>
        <taxon>Asterinidae</taxon>
        <taxon>Patiria</taxon>
    </lineage>
</organism>
<evidence type="ECO:0000313" key="2">
    <source>
        <dbReference type="EnsemblMetazoa" id="XP_038056029.1"/>
    </source>
</evidence>
<keyword evidence="3" id="KW-1185">Reference proteome</keyword>